<dbReference type="EMBL" id="QKXC01000071">
    <property type="protein sequence ID" value="RBR23687.1"/>
    <property type="molecule type" value="Genomic_DNA"/>
</dbReference>
<comment type="caution">
    <text evidence="13">The sequence shown here is derived from an EMBL/GenBank/DDBJ whole genome shotgun (WGS) entry which is preliminary data.</text>
</comment>
<dbReference type="PANTHER" id="PTHR11474:SF76">
    <property type="entry name" value="SHKT DOMAIN-CONTAINING PROTEIN"/>
    <property type="match status" value="1"/>
</dbReference>
<comment type="catalytic activity">
    <reaction evidence="9">
        <text>2 L-dopa + O2 = 2 L-dopaquinone + 2 H2O</text>
        <dbReference type="Rhea" id="RHEA:34287"/>
        <dbReference type="ChEBI" id="CHEBI:15377"/>
        <dbReference type="ChEBI" id="CHEBI:15379"/>
        <dbReference type="ChEBI" id="CHEBI:57504"/>
        <dbReference type="ChEBI" id="CHEBI:57924"/>
        <dbReference type="EC" id="1.14.18.1"/>
    </reaction>
</comment>
<dbReference type="GO" id="GO:0046872">
    <property type="term" value="F:metal ion binding"/>
    <property type="evidence" value="ECO:0007669"/>
    <property type="project" value="UniProtKB-KW"/>
</dbReference>
<dbReference type="InterPro" id="IPR050316">
    <property type="entry name" value="Tyrosinase/Hemocyanin"/>
</dbReference>
<reference evidence="13 14" key="1">
    <citation type="submission" date="2018-06" db="EMBL/GenBank/DDBJ databases">
        <title>Fusarium incarnatum-equiseti species complex species 28.</title>
        <authorList>
            <person name="Gardiner D.M."/>
        </authorList>
    </citation>
    <scope>NUCLEOTIDE SEQUENCE [LARGE SCALE GENOMIC DNA]</scope>
    <source>
        <strain evidence="13 14">FIESC_28</strain>
    </source>
</reference>
<feature type="compositionally biased region" description="Pro residues" evidence="11">
    <location>
        <begin position="631"/>
        <end position="640"/>
    </location>
</feature>
<dbReference type="SUPFAM" id="SSF48056">
    <property type="entry name" value="Di-copper centre-containing domain"/>
    <property type="match status" value="1"/>
</dbReference>
<evidence type="ECO:0000256" key="1">
    <source>
        <dbReference type="ARBA" id="ARBA00001973"/>
    </source>
</evidence>
<gene>
    <name evidence="13" type="ORF">FIESC28_03483</name>
</gene>
<dbReference type="Gene3D" id="1.10.1280.10">
    <property type="entry name" value="Di-copper center containing domain from catechol oxidase"/>
    <property type="match status" value="2"/>
</dbReference>
<comment type="similarity">
    <text evidence="2">Belongs to the tyrosinase family.</text>
</comment>
<evidence type="ECO:0000256" key="8">
    <source>
        <dbReference type="ARBA" id="ARBA00023101"/>
    </source>
</evidence>
<evidence type="ECO:0000259" key="12">
    <source>
        <dbReference type="PROSITE" id="PS00498"/>
    </source>
</evidence>
<feature type="region of interest" description="Disordered" evidence="11">
    <location>
        <begin position="626"/>
        <end position="651"/>
    </location>
</feature>
<dbReference type="InterPro" id="IPR008922">
    <property type="entry name" value="Di-copper_centre_dom_sf"/>
</dbReference>
<proteinExistence type="inferred from homology"/>
<evidence type="ECO:0000313" key="13">
    <source>
        <dbReference type="EMBL" id="RBR23687.1"/>
    </source>
</evidence>
<name>A0A366S2Z3_9HYPO</name>
<dbReference type="GO" id="GO:0042438">
    <property type="term" value="P:melanin biosynthetic process"/>
    <property type="evidence" value="ECO:0007669"/>
    <property type="project" value="UniProtKB-KW"/>
</dbReference>
<comment type="catalytic activity">
    <reaction evidence="10">
        <text>L-tyrosine + O2 = L-dopaquinone + H2O</text>
        <dbReference type="Rhea" id="RHEA:18117"/>
        <dbReference type="ChEBI" id="CHEBI:15377"/>
        <dbReference type="ChEBI" id="CHEBI:15379"/>
        <dbReference type="ChEBI" id="CHEBI:57924"/>
        <dbReference type="ChEBI" id="CHEBI:58315"/>
        <dbReference type="EC" id="1.14.18.1"/>
    </reaction>
</comment>
<accession>A0A366S2Z3</accession>
<keyword evidence="5" id="KW-0560">Oxidoreductase</keyword>
<keyword evidence="7" id="KW-0503">Monooxygenase</keyword>
<dbReference type="Pfam" id="PF00264">
    <property type="entry name" value="Tyrosinase"/>
    <property type="match status" value="1"/>
</dbReference>
<dbReference type="AlphaFoldDB" id="A0A366S2Z3"/>
<dbReference type="PROSITE" id="PS00498">
    <property type="entry name" value="TYROSINASE_2"/>
    <property type="match status" value="1"/>
</dbReference>
<evidence type="ECO:0000256" key="6">
    <source>
        <dbReference type="ARBA" id="ARBA00023008"/>
    </source>
</evidence>
<keyword evidence="14" id="KW-1185">Reference proteome</keyword>
<sequence>MQSISLPSTEPRKRLCLSDPRCRLCLFDLEDDDVVVAYVWDNAFTAEFTFSRMSYYDDSKYYVRIHACGDKKRCDKQSRRVPFIHVDCLRIAQRNIKGAICTGRLTFEPTVYEQVKRLSRTKDFLCQKLDAGLGDKLPAEILDSIAEMLVHECATITHEQQSQPIERVEPTTFLWLHEEVYAAYTLLDGVRYIKELTNSKDHIPKQTYTLLKSQGEPCQICIAEDHRGIRAVMFCSPITGTALLGPGPISDSYWRVLPGYPVNWRIALKSDGYKLREILVPDDIKPDKEVQSSVRWASPLHPTEILTLWNTNHTRLKDKKVLMSSFDCNAKDVTGYTVVTDGDDVATVHAHKPGEEPRFYAEIDHFWPCGYFIYMPLDKEEYIKLIAGRSSDSSIHGSQIKSSCLAMKTTKGRKVIFGAAKSSDDWQGSCPILWPTTDVTRVFFNEYRHVSLDCVRYMAANGAEQNLTPNRPPLEIENFPNVCTKKNGPWFKSSCSTQGIIGITLCRDLALAHKPIIGLLAEYENDHRECLGQFRFDRSLEKVRLDVDTDFYGIPSNAGIKTKTIPYAPGLPSRLNIEKFFPSDDPLIKKQWTLMVMAMNRFKAIGVEERLSYSQVADIHAYPLQRWDGAKPPPQHPKNPVPGDNPNGGYCQSRFPPGIDPTCCFSRGELDVPNPFWGFENPEKENGKARAFGKMPEGKTQWNIADDVSAGFPWTQWSDVSRYGVFSKEGGGFTGLEGVNNYVEANFIFNNFDKNWYNPNNKDHKPDFKPPGTLANAVNRLFSHKYTDTWDTFASTKHWAESAQEVSTGYLSLEYIHNNVHNLTGGSNLTKPAPGAIGCYGHMSDVPVAAFDPVFWLHHCNIDRLLVMWQALNWQAWFDQPRFNQGKVPDKSQYDDLLPFHAIETDDPATGYWRSHDVRDWTKPHYQYDDLIPLPDAILDDQTLNEERFKSDLAARIQKIYPSAQKYYEAIYANDDIPSKDFFGPINTEKTTWNDYVINAIYDRYALNGKSYSIQFWLGGQDNDRDSTFKYEENLIGQVYSLGGMEPSNEGCANCGDQKDKNVLSRAQVLLTIPVMSQALDSRYQHISSPIRDSVEGYFKRHLHWKFVEIGGQERPASDFRHTQVSVLKGTGKAQEPAEDTQKPLPPIYANYEILYKPTEQKTCGLARGDDVLGEDEDLRFRIFE</sequence>
<evidence type="ECO:0000313" key="14">
    <source>
        <dbReference type="Proteomes" id="UP000253153"/>
    </source>
</evidence>
<organism evidence="13 14">
    <name type="scientific">Fusarium coffeatum</name>
    <dbReference type="NCBI Taxonomy" id="231269"/>
    <lineage>
        <taxon>Eukaryota</taxon>
        <taxon>Fungi</taxon>
        <taxon>Dikarya</taxon>
        <taxon>Ascomycota</taxon>
        <taxon>Pezizomycotina</taxon>
        <taxon>Sordariomycetes</taxon>
        <taxon>Hypocreomycetidae</taxon>
        <taxon>Hypocreales</taxon>
        <taxon>Nectriaceae</taxon>
        <taxon>Fusarium</taxon>
        <taxon>Fusarium incarnatum-equiseti species complex</taxon>
    </lineage>
</organism>
<dbReference type="OrthoDB" id="1658288at2759"/>
<evidence type="ECO:0000256" key="4">
    <source>
        <dbReference type="ARBA" id="ARBA00022723"/>
    </source>
</evidence>
<evidence type="ECO:0000256" key="7">
    <source>
        <dbReference type="ARBA" id="ARBA00023033"/>
    </source>
</evidence>
<keyword evidence="6" id="KW-0186">Copper</keyword>
<comment type="cofactor">
    <cofactor evidence="1">
        <name>Cu(2+)</name>
        <dbReference type="ChEBI" id="CHEBI:29036"/>
    </cofactor>
</comment>
<feature type="domain" description="Tyrosinase copper-binding" evidence="12">
    <location>
        <begin position="852"/>
        <end position="863"/>
    </location>
</feature>
<keyword evidence="8" id="KW-0470">Melanin biosynthesis</keyword>
<dbReference type="InterPro" id="IPR002227">
    <property type="entry name" value="Tyrosinase_Cu-bd"/>
</dbReference>
<dbReference type="Proteomes" id="UP000253153">
    <property type="component" value="Unassembled WGS sequence"/>
</dbReference>
<dbReference type="InterPro" id="IPR041640">
    <property type="entry name" value="Tyrosinase_C"/>
</dbReference>
<dbReference type="Gene3D" id="2.60.310.20">
    <property type="match status" value="1"/>
</dbReference>
<evidence type="ECO:0000256" key="10">
    <source>
        <dbReference type="ARBA" id="ARBA00048881"/>
    </source>
</evidence>
<dbReference type="EC" id="1.14.18.1" evidence="3"/>
<evidence type="ECO:0000256" key="2">
    <source>
        <dbReference type="ARBA" id="ARBA00009928"/>
    </source>
</evidence>
<keyword evidence="4" id="KW-0479">Metal-binding</keyword>
<protein>
    <recommendedName>
        <fullName evidence="3">tyrosinase</fullName>
        <ecNumber evidence="3">1.14.18.1</ecNumber>
    </recommendedName>
</protein>
<evidence type="ECO:0000256" key="9">
    <source>
        <dbReference type="ARBA" id="ARBA00048233"/>
    </source>
</evidence>
<dbReference type="PANTHER" id="PTHR11474">
    <property type="entry name" value="TYROSINASE FAMILY MEMBER"/>
    <property type="match status" value="1"/>
</dbReference>
<dbReference type="Pfam" id="PF18132">
    <property type="entry name" value="Tyrosinase_C"/>
    <property type="match status" value="1"/>
</dbReference>
<evidence type="ECO:0000256" key="5">
    <source>
        <dbReference type="ARBA" id="ARBA00023002"/>
    </source>
</evidence>
<dbReference type="GeneID" id="41992928"/>
<evidence type="ECO:0000256" key="11">
    <source>
        <dbReference type="SAM" id="MobiDB-lite"/>
    </source>
</evidence>
<evidence type="ECO:0000256" key="3">
    <source>
        <dbReference type="ARBA" id="ARBA00011906"/>
    </source>
</evidence>
<dbReference type="RefSeq" id="XP_031018278.1">
    <property type="nucleotide sequence ID" value="XM_031157632.1"/>
</dbReference>
<dbReference type="GO" id="GO:0004503">
    <property type="term" value="F:tyrosinase activity"/>
    <property type="evidence" value="ECO:0007669"/>
    <property type="project" value="UniProtKB-EC"/>
</dbReference>